<organism evidence="1 2">
    <name type="scientific">Scortum barcoo</name>
    <name type="common">barcoo grunter</name>
    <dbReference type="NCBI Taxonomy" id="214431"/>
    <lineage>
        <taxon>Eukaryota</taxon>
        <taxon>Metazoa</taxon>
        <taxon>Chordata</taxon>
        <taxon>Craniata</taxon>
        <taxon>Vertebrata</taxon>
        <taxon>Euteleostomi</taxon>
        <taxon>Actinopterygii</taxon>
        <taxon>Neopterygii</taxon>
        <taxon>Teleostei</taxon>
        <taxon>Neoteleostei</taxon>
        <taxon>Acanthomorphata</taxon>
        <taxon>Eupercaria</taxon>
        <taxon>Centrarchiformes</taxon>
        <taxon>Terapontoidei</taxon>
        <taxon>Terapontidae</taxon>
        <taxon>Scortum</taxon>
    </lineage>
</organism>
<evidence type="ECO:0000313" key="2">
    <source>
        <dbReference type="Proteomes" id="UP000831701"/>
    </source>
</evidence>
<dbReference type="EMBL" id="CM041532">
    <property type="protein sequence ID" value="KAI3376721.1"/>
    <property type="molecule type" value="Genomic_DNA"/>
</dbReference>
<accession>A0ACB8X9B4</accession>
<proteinExistence type="predicted"/>
<comment type="caution">
    <text evidence="1">The sequence shown here is derived from an EMBL/GenBank/DDBJ whole genome shotgun (WGS) entry which is preliminary data.</text>
</comment>
<keyword evidence="2" id="KW-1185">Reference proteome</keyword>
<evidence type="ECO:0000313" key="1">
    <source>
        <dbReference type="EMBL" id="KAI3376721.1"/>
    </source>
</evidence>
<gene>
    <name evidence="1" type="ORF">L3Q82_016483</name>
</gene>
<reference evidence="1" key="1">
    <citation type="submission" date="2022-04" db="EMBL/GenBank/DDBJ databases">
        <title>Jade perch genome.</title>
        <authorList>
            <person name="Chao B."/>
        </authorList>
    </citation>
    <scope>NUCLEOTIDE SEQUENCE</scope>
    <source>
        <strain evidence="1">CB-2022</strain>
    </source>
</reference>
<sequence>RLTFNFQNSRMLQLKAGWPRLGVICTLVFRHTAVFLFLTRHCGGQSHVFGPSQPIVATVGDDIILPCHLEPCCDRH</sequence>
<feature type="non-terminal residue" evidence="1">
    <location>
        <position position="1"/>
    </location>
</feature>
<protein>
    <submittedName>
        <fullName evidence="1">Uncharacterized protein</fullName>
    </submittedName>
</protein>
<dbReference type="Proteomes" id="UP000831701">
    <property type="component" value="Chromosome 2"/>
</dbReference>
<name>A0ACB8X9B4_9TELE</name>